<evidence type="ECO:0000259" key="5">
    <source>
        <dbReference type="Pfam" id="PF25800"/>
    </source>
</evidence>
<feature type="compositionally biased region" description="Low complexity" evidence="2">
    <location>
        <begin position="133"/>
        <end position="168"/>
    </location>
</feature>
<evidence type="ECO:0000313" key="7">
    <source>
        <dbReference type="Proteomes" id="UP000317288"/>
    </source>
</evidence>
<dbReference type="EMBL" id="VNFE01000005">
    <property type="protein sequence ID" value="TVU88773.1"/>
    <property type="molecule type" value="Genomic_DNA"/>
</dbReference>
<name>A0A558J575_9GAMM</name>
<feature type="domain" description="FimV N-terminal" evidence="5">
    <location>
        <begin position="24"/>
        <end position="129"/>
    </location>
</feature>
<comment type="caution">
    <text evidence="6">The sequence shown here is derived from an EMBL/GenBank/DDBJ whole genome shotgun (WGS) entry which is preliminary data.</text>
</comment>
<dbReference type="InterPro" id="IPR036779">
    <property type="entry name" value="LysM_dom_sf"/>
</dbReference>
<dbReference type="Proteomes" id="UP000317288">
    <property type="component" value="Unassembled WGS sequence"/>
</dbReference>
<dbReference type="InterPro" id="IPR020012">
    <property type="entry name" value="LysM_FimV"/>
</dbReference>
<feature type="coiled-coil region" evidence="1">
    <location>
        <begin position="325"/>
        <end position="373"/>
    </location>
</feature>
<keyword evidence="3" id="KW-1133">Transmembrane helix</keyword>
<feature type="region of interest" description="Disordered" evidence="2">
    <location>
        <begin position="444"/>
        <end position="475"/>
    </location>
</feature>
<evidence type="ECO:0000256" key="3">
    <source>
        <dbReference type="SAM" id="Phobius"/>
    </source>
</evidence>
<keyword evidence="4" id="KW-0732">Signal</keyword>
<accession>A0A558J575</accession>
<dbReference type="RefSeq" id="WP_144813563.1">
    <property type="nucleotide sequence ID" value="NZ_VNFE01000005.1"/>
</dbReference>
<feature type="compositionally biased region" description="Low complexity" evidence="2">
    <location>
        <begin position="459"/>
        <end position="473"/>
    </location>
</feature>
<dbReference type="NCBIfam" id="TIGR03505">
    <property type="entry name" value="FimV_core"/>
    <property type="match status" value="1"/>
</dbReference>
<reference evidence="6 7" key="1">
    <citation type="submission" date="2019-07" db="EMBL/GenBank/DDBJ databases">
        <title>Diversity of Bacteria from Kongsfjorden, Arctic.</title>
        <authorList>
            <person name="Yu Y."/>
        </authorList>
    </citation>
    <scope>NUCLEOTIDE SEQUENCE [LARGE SCALE GENOMIC DNA]</scope>
    <source>
        <strain evidence="6 7">SM1922</strain>
    </source>
</reference>
<feature type="region of interest" description="Disordered" evidence="2">
    <location>
        <begin position="522"/>
        <end position="659"/>
    </location>
</feature>
<keyword evidence="3" id="KW-0812">Transmembrane</keyword>
<protein>
    <recommendedName>
        <fullName evidence="5">FimV N-terminal domain-containing protein</fullName>
    </recommendedName>
</protein>
<feature type="chain" id="PRO_5021866192" description="FimV N-terminal domain-containing protein" evidence="4">
    <location>
        <begin position="23"/>
        <end position="659"/>
    </location>
</feature>
<gene>
    <name evidence="6" type="ORF">FQP89_17185</name>
</gene>
<feature type="transmembrane region" description="Helical" evidence="3">
    <location>
        <begin position="405"/>
        <end position="424"/>
    </location>
</feature>
<evidence type="ECO:0000256" key="4">
    <source>
        <dbReference type="SAM" id="SignalP"/>
    </source>
</evidence>
<dbReference type="Pfam" id="PF25800">
    <property type="entry name" value="FimV_N"/>
    <property type="match status" value="1"/>
</dbReference>
<dbReference type="AlphaFoldDB" id="A0A558J575"/>
<evidence type="ECO:0000256" key="1">
    <source>
        <dbReference type="SAM" id="Coils"/>
    </source>
</evidence>
<evidence type="ECO:0000256" key="2">
    <source>
        <dbReference type="SAM" id="MobiDB-lite"/>
    </source>
</evidence>
<dbReference type="Gene3D" id="3.10.350.10">
    <property type="entry name" value="LysM domain"/>
    <property type="match status" value="1"/>
</dbReference>
<organism evidence="6 7">
    <name type="scientific">Vreelandella titanicae</name>
    <dbReference type="NCBI Taxonomy" id="664683"/>
    <lineage>
        <taxon>Bacteria</taxon>
        <taxon>Pseudomonadati</taxon>
        <taxon>Pseudomonadota</taxon>
        <taxon>Gammaproteobacteria</taxon>
        <taxon>Oceanospirillales</taxon>
        <taxon>Halomonadaceae</taxon>
        <taxon>Vreelandella</taxon>
    </lineage>
</organism>
<dbReference type="InterPro" id="IPR057840">
    <property type="entry name" value="FimV_N"/>
</dbReference>
<proteinExistence type="predicted"/>
<feature type="signal peptide" evidence="4">
    <location>
        <begin position="1"/>
        <end position="22"/>
    </location>
</feature>
<feature type="region of interest" description="Disordered" evidence="2">
    <location>
        <begin position="133"/>
        <end position="179"/>
    </location>
</feature>
<feature type="compositionally biased region" description="Low complexity" evidence="2">
    <location>
        <begin position="585"/>
        <end position="598"/>
    </location>
</feature>
<keyword evidence="3" id="KW-0472">Membrane</keyword>
<evidence type="ECO:0000313" key="6">
    <source>
        <dbReference type="EMBL" id="TVU88773.1"/>
    </source>
</evidence>
<sequence>MKKTLTWMTWLSLSAMSPIALAIGLGQASVSSYLNAPLDASIPLLESSDYTLDNIRVEIADPSDFATAGLEWTPLAASVRAQVVEYQGQRQVRLSSDQAMQEPWLDVLLTVEYPGGQQFRDITLLFDPQGYSQQGYSQQGRSQQGQAQTASPAAVATPVAETGPATPARASGSAPGNSRAYIGSGDTLWSVAERIKPDKASVQQMMVALLEANPEVFPSGNINDMRAGQTLEVPDAERILARSHADADTAIKAMNEAWRARRNGSLQAVSLPKVETAPVADAAIAAAQTLQANGSNQPNSALVAGGSEAVLSDGSEPDEPEALTRAELTEQLRLSQATLQQVLEERELMRAELNELRGEVTSLTQALSEALAAQEPSPEPLAATLNVVDRDETDGPGIAALIERYQWSLALAAIALLVALLVWLRKRREETWDDVPLVEPVVKPTVSPSAAPKPDNEPEPQAEAADAPATNDEQPLDTDQWLVDDQAQMPAQDDTLRYEKSQASGLAEQGRQRRFGLHAVATDSSESVSLAPPPSAAPMSQRLASIGTGLPASEPAAAAQPTEKPSVAAEDPGHRFIDYHPPILNSASNSPSNSFSDSQDGPRIETPMQPTVAFASEPHAEPVPPAKHPRRPVEEEWEIEEVAFKPRGLDNSDPSKSST</sequence>
<keyword evidence="1" id="KW-0175">Coiled coil</keyword>